<dbReference type="PANTHER" id="PTHR30273">
    <property type="entry name" value="PERIPLASMIC SIGNAL SENSOR AND SIGMA FACTOR ACTIVATOR FECR-RELATED"/>
    <property type="match status" value="1"/>
</dbReference>
<dbReference type="Pfam" id="PF04773">
    <property type="entry name" value="FecR"/>
    <property type="match status" value="1"/>
</dbReference>
<dbReference type="Proteomes" id="UP000824108">
    <property type="component" value="Unassembled WGS sequence"/>
</dbReference>
<keyword evidence="1" id="KW-1133">Transmembrane helix</keyword>
<dbReference type="InterPro" id="IPR006860">
    <property type="entry name" value="FecR"/>
</dbReference>
<reference evidence="4" key="1">
    <citation type="journal article" date="2021" name="PeerJ">
        <title>Extensive microbial diversity within the chicken gut microbiome revealed by metagenomics and culture.</title>
        <authorList>
            <person name="Gilroy R."/>
            <person name="Ravi A."/>
            <person name="Getino M."/>
            <person name="Pursley I."/>
            <person name="Horton D.L."/>
            <person name="Alikhan N.F."/>
            <person name="Baker D."/>
            <person name="Gharbi K."/>
            <person name="Hall N."/>
            <person name="Watson M."/>
            <person name="Adriaenssens E.M."/>
            <person name="Foster-Nyarko E."/>
            <person name="Jarju S."/>
            <person name="Secka A."/>
            <person name="Antonio M."/>
            <person name="Oren A."/>
            <person name="Chaudhuri R.R."/>
            <person name="La Ragione R."/>
            <person name="Hildebrand F."/>
            <person name="Pallen M.J."/>
        </authorList>
    </citation>
    <scope>NUCLEOTIDE SEQUENCE</scope>
    <source>
        <strain evidence="4">CHK118-2852</strain>
    </source>
</reference>
<dbReference type="Pfam" id="PF16344">
    <property type="entry name" value="FecR_C"/>
    <property type="match status" value="1"/>
</dbReference>
<feature type="domain" description="FecR protein" evidence="2">
    <location>
        <begin position="192"/>
        <end position="283"/>
    </location>
</feature>
<dbReference type="FunFam" id="2.60.120.1440:FF:000001">
    <property type="entry name" value="Putative anti-sigma factor"/>
    <property type="match status" value="1"/>
</dbReference>
<dbReference type="Gene3D" id="2.60.120.1440">
    <property type="match status" value="1"/>
</dbReference>
<reference evidence="4" key="2">
    <citation type="submission" date="2021-04" db="EMBL/GenBank/DDBJ databases">
        <authorList>
            <person name="Gilroy R."/>
        </authorList>
    </citation>
    <scope>NUCLEOTIDE SEQUENCE</scope>
    <source>
        <strain evidence="4">CHK118-2852</strain>
    </source>
</reference>
<keyword evidence="1" id="KW-0472">Membrane</keyword>
<evidence type="ECO:0000313" key="4">
    <source>
        <dbReference type="EMBL" id="HIZ91441.1"/>
    </source>
</evidence>
<comment type="caution">
    <text evidence="4">The sequence shown here is derived from an EMBL/GenBank/DDBJ whole genome shotgun (WGS) entry which is preliminary data.</text>
</comment>
<accession>A0A9D2GYB3</accession>
<evidence type="ECO:0000256" key="1">
    <source>
        <dbReference type="SAM" id="Phobius"/>
    </source>
</evidence>
<gene>
    <name evidence="4" type="ORF">H9807_04905</name>
</gene>
<evidence type="ECO:0000259" key="3">
    <source>
        <dbReference type="Pfam" id="PF16344"/>
    </source>
</evidence>
<dbReference type="PANTHER" id="PTHR30273:SF2">
    <property type="entry name" value="PROTEIN FECR"/>
    <property type="match status" value="1"/>
</dbReference>
<dbReference type="InterPro" id="IPR032508">
    <property type="entry name" value="FecR_C"/>
</dbReference>
<evidence type="ECO:0000313" key="5">
    <source>
        <dbReference type="Proteomes" id="UP000824108"/>
    </source>
</evidence>
<name>A0A9D2GYB3_9BACE</name>
<dbReference type="AlphaFoldDB" id="A0A9D2GYB3"/>
<organism evidence="4 5">
    <name type="scientific">Candidatus Bacteroides merdavium</name>
    <dbReference type="NCBI Taxonomy" id="2838472"/>
    <lineage>
        <taxon>Bacteria</taxon>
        <taxon>Pseudomonadati</taxon>
        <taxon>Bacteroidota</taxon>
        <taxon>Bacteroidia</taxon>
        <taxon>Bacteroidales</taxon>
        <taxon>Bacteroidaceae</taxon>
        <taxon>Bacteroides</taxon>
    </lineage>
</organism>
<dbReference type="InterPro" id="IPR012373">
    <property type="entry name" value="Ferrdict_sens_TM"/>
</dbReference>
<keyword evidence="1" id="KW-0812">Transmembrane</keyword>
<sequence>MKDEKKEYNNRYEKLASLLEDPQDLTKMNGAFSDDEARKLLFIWNECLPAEADASKVWEKTLQRIRQAQEQEAANRRRRFVLAWRWVAAASVVLCIGLASLWFLDTEVTVDERSRMEQMLLAQVDTGEVKEVTLVVSDHKKVELANNAKVAYNASGQVSVNSVKLKEPSVREEDNSTQASSEEAVEYNQLIVPKGRRSMIVLADNSKMWINSGSKVIYPRSFKGDKREIYVEGEVYLKVSRDEAKPFVVNTSAFDVEVLGTSFNVSAYKGDAHASVVLVEGAVDVKDAADRHLRMQPNERVCLDEKEGLRKETVNALDYIHWVDGIWVLNGKPLKEVLDYLSTYYGEVVVCDPSIANELFYGKLFLNDELEKVIESILQTFPADLKIPEEAIYVSAD</sequence>
<feature type="transmembrane region" description="Helical" evidence="1">
    <location>
        <begin position="86"/>
        <end position="104"/>
    </location>
</feature>
<dbReference type="Gene3D" id="3.55.50.30">
    <property type="match status" value="1"/>
</dbReference>
<protein>
    <submittedName>
        <fullName evidence="4">FecR domain-containing protein</fullName>
    </submittedName>
</protein>
<proteinExistence type="predicted"/>
<feature type="domain" description="Protein FecR C-terminal" evidence="3">
    <location>
        <begin position="327"/>
        <end position="394"/>
    </location>
</feature>
<dbReference type="EMBL" id="DXAV01000041">
    <property type="protein sequence ID" value="HIZ91441.1"/>
    <property type="molecule type" value="Genomic_DNA"/>
</dbReference>
<evidence type="ECO:0000259" key="2">
    <source>
        <dbReference type="Pfam" id="PF04773"/>
    </source>
</evidence>
<dbReference type="GO" id="GO:0016989">
    <property type="term" value="F:sigma factor antagonist activity"/>
    <property type="evidence" value="ECO:0007669"/>
    <property type="project" value="TreeGrafter"/>
</dbReference>